<dbReference type="EMBL" id="CP036291">
    <property type="protein sequence ID" value="QDU88602.1"/>
    <property type="molecule type" value="Genomic_DNA"/>
</dbReference>
<evidence type="ECO:0000313" key="1">
    <source>
        <dbReference type="EMBL" id="QDU88602.1"/>
    </source>
</evidence>
<evidence type="ECO:0008006" key="3">
    <source>
        <dbReference type="Google" id="ProtNLM"/>
    </source>
</evidence>
<sequence length="352" mass="38147">MRHKDYAIIATLLIAAATCLWLGLSPDQPTIQPVVATTPVSLSSPRVVEQRIETIRVGQRVWVGENPSSELDLRFGDDVVCADWRQMTLRAPKRGGGHAEVEMLRPAWWLEEHGVRAGGEVDIEVPECGIEGRAKVLGVGPCPPIPPGPGRVVTATFHHQAAATIDVAVEGLAEPIGATPNHPFWSETEQRFVRADQLRPGEEVRTLHGTARVASISPRGPPEPVYNLEVHAEHVYRVGETGLLVHNGNPCNFVPSAELEASARTLHVTKVRNSSKEVVHASDQAKARHVFGSKGDATQAIKDLTQRIKSQGFPKGTTIDPKDPNSVLVPIGNGYAVFSIKKGRAQIETIID</sequence>
<gene>
    <name evidence="1" type="ORF">Pla175_19820</name>
</gene>
<dbReference type="SUPFAM" id="SSF51294">
    <property type="entry name" value="Hedgehog/intein (Hint) domain"/>
    <property type="match status" value="1"/>
</dbReference>
<name>A0A518DAV8_9BACT</name>
<protein>
    <recommendedName>
        <fullName evidence="3">Intein C-terminal splicing domain-containing protein</fullName>
    </recommendedName>
</protein>
<dbReference type="CDD" id="cd00081">
    <property type="entry name" value="Hint"/>
    <property type="match status" value="1"/>
</dbReference>
<proteinExistence type="predicted"/>
<accession>A0A518DAV8</accession>
<dbReference type="Proteomes" id="UP000317429">
    <property type="component" value="Chromosome"/>
</dbReference>
<dbReference type="InterPro" id="IPR036844">
    <property type="entry name" value="Hint_dom_sf"/>
</dbReference>
<dbReference type="Pfam" id="PF07591">
    <property type="entry name" value="PT-HINT"/>
    <property type="match status" value="1"/>
</dbReference>
<evidence type="ECO:0000313" key="2">
    <source>
        <dbReference type="Proteomes" id="UP000317429"/>
    </source>
</evidence>
<reference evidence="1 2" key="1">
    <citation type="submission" date="2019-02" db="EMBL/GenBank/DDBJ databases">
        <title>Deep-cultivation of Planctomycetes and their phenomic and genomic characterization uncovers novel biology.</title>
        <authorList>
            <person name="Wiegand S."/>
            <person name="Jogler M."/>
            <person name="Boedeker C."/>
            <person name="Pinto D."/>
            <person name="Vollmers J."/>
            <person name="Rivas-Marin E."/>
            <person name="Kohn T."/>
            <person name="Peeters S.H."/>
            <person name="Heuer A."/>
            <person name="Rast P."/>
            <person name="Oberbeckmann S."/>
            <person name="Bunk B."/>
            <person name="Jeske O."/>
            <person name="Meyerdierks A."/>
            <person name="Storesund J.E."/>
            <person name="Kallscheuer N."/>
            <person name="Luecker S."/>
            <person name="Lage O.M."/>
            <person name="Pohl T."/>
            <person name="Merkel B.J."/>
            <person name="Hornburger P."/>
            <person name="Mueller R.-W."/>
            <person name="Bruemmer F."/>
            <person name="Labrenz M."/>
            <person name="Spormann A.M."/>
            <person name="Op den Camp H."/>
            <person name="Overmann J."/>
            <person name="Amann R."/>
            <person name="Jetten M.S.M."/>
            <person name="Mascher T."/>
            <person name="Medema M.H."/>
            <person name="Devos D.P."/>
            <person name="Kaster A.-K."/>
            <person name="Ovreas L."/>
            <person name="Rohde M."/>
            <person name="Galperin M.Y."/>
            <person name="Jogler C."/>
        </authorList>
    </citation>
    <scope>NUCLEOTIDE SEQUENCE [LARGE SCALE GENOMIC DNA]</scope>
    <source>
        <strain evidence="1 2">Pla175</strain>
    </source>
</reference>
<dbReference type="AlphaFoldDB" id="A0A518DAV8"/>
<organism evidence="1 2">
    <name type="scientific">Pirellulimonas nuda</name>
    <dbReference type="NCBI Taxonomy" id="2528009"/>
    <lineage>
        <taxon>Bacteria</taxon>
        <taxon>Pseudomonadati</taxon>
        <taxon>Planctomycetota</taxon>
        <taxon>Planctomycetia</taxon>
        <taxon>Pirellulales</taxon>
        <taxon>Lacipirellulaceae</taxon>
        <taxon>Pirellulimonas</taxon>
    </lineage>
</organism>
<dbReference type="Gene3D" id="2.170.16.10">
    <property type="entry name" value="Hedgehog/Intein (Hint) domain"/>
    <property type="match status" value="1"/>
</dbReference>
<dbReference type="KEGG" id="pnd:Pla175_19820"/>
<keyword evidence="2" id="KW-1185">Reference proteome</keyword>